<organism evidence="1 2">
    <name type="scientific">Wickerhamomyces mucosus</name>
    <dbReference type="NCBI Taxonomy" id="1378264"/>
    <lineage>
        <taxon>Eukaryota</taxon>
        <taxon>Fungi</taxon>
        <taxon>Dikarya</taxon>
        <taxon>Ascomycota</taxon>
        <taxon>Saccharomycotina</taxon>
        <taxon>Saccharomycetes</taxon>
        <taxon>Phaffomycetales</taxon>
        <taxon>Wickerhamomycetaceae</taxon>
        <taxon>Wickerhamomyces</taxon>
    </lineage>
</organism>
<reference evidence="1" key="1">
    <citation type="journal article" date="2021" name="Open Biol.">
        <title>Shared evolutionary footprints suggest mitochondrial oxidative damage underlies multiple complex I losses in fungi.</title>
        <authorList>
            <person name="Schikora-Tamarit M.A."/>
            <person name="Marcet-Houben M."/>
            <person name="Nosek J."/>
            <person name="Gabaldon T."/>
        </authorList>
    </citation>
    <scope>NUCLEOTIDE SEQUENCE</scope>
    <source>
        <strain evidence="1">CBS6341</strain>
    </source>
</reference>
<proteinExistence type="predicted"/>
<dbReference type="AlphaFoldDB" id="A0A9P8P8F4"/>
<reference evidence="1" key="2">
    <citation type="submission" date="2021-01" db="EMBL/GenBank/DDBJ databases">
        <authorList>
            <person name="Schikora-Tamarit M.A."/>
        </authorList>
    </citation>
    <scope>NUCLEOTIDE SEQUENCE</scope>
    <source>
        <strain evidence="1">CBS6341</strain>
    </source>
</reference>
<name>A0A9P8P8F4_9ASCO</name>
<gene>
    <name evidence="1" type="ORF">WICMUC_005378</name>
</gene>
<accession>A0A9P8P8F4</accession>
<dbReference type="Proteomes" id="UP000769528">
    <property type="component" value="Unassembled WGS sequence"/>
</dbReference>
<comment type="caution">
    <text evidence="1">The sequence shown here is derived from an EMBL/GenBank/DDBJ whole genome shotgun (WGS) entry which is preliminary data.</text>
</comment>
<protein>
    <submittedName>
        <fullName evidence="1">Uncharacterized protein</fullName>
    </submittedName>
</protein>
<keyword evidence="2" id="KW-1185">Reference proteome</keyword>
<evidence type="ECO:0000313" key="1">
    <source>
        <dbReference type="EMBL" id="KAH3667031.1"/>
    </source>
</evidence>
<dbReference type="EMBL" id="JAEUBF010001392">
    <property type="protein sequence ID" value="KAH3667031.1"/>
    <property type="molecule type" value="Genomic_DNA"/>
</dbReference>
<sequence length="72" mass="7598">MHVVVNTYVQVHSAKTHRLGALSAEARALQVPTSAILVVNSQTPNGADDAVLDNLITLPDGFCIAILNFGDI</sequence>
<evidence type="ECO:0000313" key="2">
    <source>
        <dbReference type="Proteomes" id="UP000769528"/>
    </source>
</evidence>